<dbReference type="eggNOG" id="COG0726">
    <property type="taxonomic scope" value="Bacteria"/>
</dbReference>
<dbReference type="GO" id="GO:0016810">
    <property type="term" value="F:hydrolase activity, acting on carbon-nitrogen (but not peptide) bonds"/>
    <property type="evidence" value="ECO:0007669"/>
    <property type="project" value="InterPro"/>
</dbReference>
<dbReference type="PATRIC" id="fig|649747.3.peg.2913"/>
<reference evidence="3 4" key="1">
    <citation type="submission" date="2013-08" db="EMBL/GenBank/DDBJ databases">
        <authorList>
            <person name="Weinstock G."/>
            <person name="Sodergren E."/>
            <person name="Wylie T."/>
            <person name="Fulton L."/>
            <person name="Fulton R."/>
            <person name="Fronick C."/>
            <person name="O'Laughlin M."/>
            <person name="Godfrey J."/>
            <person name="Miner T."/>
            <person name="Herter B."/>
            <person name="Appelbaum E."/>
            <person name="Cordes M."/>
            <person name="Lek S."/>
            <person name="Wollam A."/>
            <person name="Pepin K.H."/>
            <person name="Palsikar V.B."/>
            <person name="Mitreva M."/>
            <person name="Wilson R.K."/>
        </authorList>
    </citation>
    <scope>NUCLEOTIDE SEQUENCE [LARGE SCALE GENOMIC DNA]</scope>
    <source>
        <strain evidence="3 4">ATCC 12856</strain>
    </source>
</reference>
<name>U1YCW7_ANEAE</name>
<protein>
    <submittedName>
        <fullName evidence="3">Polysaccharide deacetylase</fullName>
    </submittedName>
</protein>
<dbReference type="AlphaFoldDB" id="U1YCW7"/>
<dbReference type="InterPro" id="IPR050248">
    <property type="entry name" value="Polysacc_deacetylase_ArnD"/>
</dbReference>
<gene>
    <name evidence="3" type="ORF">HMPREF0083_03221</name>
</gene>
<feature type="transmembrane region" description="Helical" evidence="1">
    <location>
        <begin position="21"/>
        <end position="44"/>
    </location>
</feature>
<dbReference type="CDD" id="cd10959">
    <property type="entry name" value="CE4_NodB_like_3"/>
    <property type="match status" value="1"/>
</dbReference>
<keyword evidence="4" id="KW-1185">Reference proteome</keyword>
<feature type="domain" description="NodB homology" evidence="2">
    <location>
        <begin position="56"/>
        <end position="242"/>
    </location>
</feature>
<keyword evidence="1" id="KW-0812">Transmembrane</keyword>
<dbReference type="STRING" id="649747.HMPREF0083_03221"/>
<proteinExistence type="predicted"/>
<dbReference type="Proteomes" id="UP000016511">
    <property type="component" value="Unassembled WGS sequence"/>
</dbReference>
<dbReference type="InterPro" id="IPR011330">
    <property type="entry name" value="Glyco_hydro/deAcase_b/a-brl"/>
</dbReference>
<evidence type="ECO:0000256" key="1">
    <source>
        <dbReference type="SAM" id="Phobius"/>
    </source>
</evidence>
<dbReference type="GO" id="GO:0005975">
    <property type="term" value="P:carbohydrate metabolic process"/>
    <property type="evidence" value="ECO:0007669"/>
    <property type="project" value="InterPro"/>
</dbReference>
<organism evidence="3 4">
    <name type="scientific">Aneurinibacillus aneurinilyticus ATCC 12856</name>
    <dbReference type="NCBI Taxonomy" id="649747"/>
    <lineage>
        <taxon>Bacteria</taxon>
        <taxon>Bacillati</taxon>
        <taxon>Bacillota</taxon>
        <taxon>Bacilli</taxon>
        <taxon>Bacillales</taxon>
        <taxon>Paenibacillaceae</taxon>
        <taxon>Aneurinibacillus group</taxon>
        <taxon>Aneurinibacillus</taxon>
    </lineage>
</organism>
<evidence type="ECO:0000259" key="2">
    <source>
        <dbReference type="PROSITE" id="PS51677"/>
    </source>
</evidence>
<keyword evidence="1" id="KW-1133">Transmembrane helix</keyword>
<dbReference type="PANTHER" id="PTHR10587:SF137">
    <property type="entry name" value="4-DEOXY-4-FORMAMIDO-L-ARABINOSE-PHOSPHOUNDECAPRENOL DEFORMYLASE ARND-RELATED"/>
    <property type="match status" value="1"/>
</dbReference>
<dbReference type="InterPro" id="IPR002509">
    <property type="entry name" value="NODB_dom"/>
</dbReference>
<evidence type="ECO:0000313" key="4">
    <source>
        <dbReference type="Proteomes" id="UP000016511"/>
    </source>
</evidence>
<dbReference type="SUPFAM" id="SSF88713">
    <property type="entry name" value="Glycoside hydrolase/deacetylase"/>
    <property type="match status" value="1"/>
</dbReference>
<keyword evidence="1" id="KW-0472">Membrane</keyword>
<dbReference type="Gene3D" id="3.20.20.370">
    <property type="entry name" value="Glycoside hydrolase/deacetylase"/>
    <property type="match status" value="1"/>
</dbReference>
<comment type="caution">
    <text evidence="3">The sequence shown here is derived from an EMBL/GenBank/DDBJ whole genome shotgun (WGS) entry which is preliminary data.</text>
</comment>
<accession>U1YCW7</accession>
<dbReference type="PANTHER" id="PTHR10587">
    <property type="entry name" value="GLYCOSYL TRANSFERASE-RELATED"/>
    <property type="match status" value="1"/>
</dbReference>
<evidence type="ECO:0000313" key="3">
    <source>
        <dbReference type="EMBL" id="ERI08646.1"/>
    </source>
</evidence>
<dbReference type="HOGENOM" id="CLU_021264_0_0_9"/>
<dbReference type="Pfam" id="PF01522">
    <property type="entry name" value="Polysacc_deac_1"/>
    <property type="match status" value="1"/>
</dbReference>
<dbReference type="PROSITE" id="PS51677">
    <property type="entry name" value="NODB"/>
    <property type="match status" value="1"/>
</dbReference>
<sequence>MARDIRLEQRGKTGVRNMGKLLAGVLIFFIMLYAVVPEIATRIIGVGALRKGRLRKEIALTFDDGPDPYYTPRLLDLLKKHNIKATFFIVGAKAEKHPDIIKRIQREGHLIGIHNYVHRANWFMNPWRLWQQIHYSADVIEQITGQRPVHYRPPWGLFTIFDFILGQKFSFVLWSVMVGDWRSRIGRDALRKKILTQLHDGCVIVLHDSGETFGADRDAPMHMLEALEDVLQAISKQPYKFVLIDEIMKHA</sequence>
<dbReference type="EMBL" id="AWSJ01000197">
    <property type="protein sequence ID" value="ERI08646.1"/>
    <property type="molecule type" value="Genomic_DNA"/>
</dbReference>